<dbReference type="InterPro" id="IPR029039">
    <property type="entry name" value="Flavoprotein-like_sf"/>
</dbReference>
<dbReference type="InterPro" id="IPR026816">
    <property type="entry name" value="Flavodoxin_dom"/>
</dbReference>
<evidence type="ECO:0000313" key="7">
    <source>
        <dbReference type="Proteomes" id="UP000775770"/>
    </source>
</evidence>
<dbReference type="EMBL" id="JABZRA010000041">
    <property type="protein sequence ID" value="MBF1272587.1"/>
    <property type="molecule type" value="Genomic_DNA"/>
</dbReference>
<dbReference type="PROSITE" id="PS00201">
    <property type="entry name" value="FLAVODOXIN"/>
    <property type="match status" value="1"/>
</dbReference>
<dbReference type="Proteomes" id="UP000775770">
    <property type="component" value="Unassembled WGS sequence"/>
</dbReference>
<dbReference type="PROSITE" id="PS00198">
    <property type="entry name" value="4FE4S_FER_1"/>
    <property type="match status" value="2"/>
</dbReference>
<keyword evidence="2" id="KW-0408">Iron</keyword>
<feature type="domain" description="4Fe-4S ferredoxin-type" evidence="5">
    <location>
        <begin position="210"/>
        <end position="238"/>
    </location>
</feature>
<evidence type="ECO:0000256" key="2">
    <source>
        <dbReference type="ARBA" id="ARBA00023004"/>
    </source>
</evidence>
<protein>
    <submittedName>
        <fullName evidence="6">4Fe-4S binding protein</fullName>
    </submittedName>
</protein>
<evidence type="ECO:0000259" key="5">
    <source>
        <dbReference type="PROSITE" id="PS51379"/>
    </source>
</evidence>
<keyword evidence="3" id="KW-0411">Iron-sulfur</keyword>
<dbReference type="NCBIfam" id="NF038196">
    <property type="entry name" value="ferrodoxin_EFR1"/>
    <property type="match status" value="1"/>
</dbReference>
<evidence type="ECO:0000256" key="1">
    <source>
        <dbReference type="ARBA" id="ARBA00022723"/>
    </source>
</evidence>
<dbReference type="Pfam" id="PF12724">
    <property type="entry name" value="Flavodoxin_5"/>
    <property type="match status" value="1"/>
</dbReference>
<keyword evidence="1" id="KW-0479">Metal-binding</keyword>
<dbReference type="InterPro" id="IPR001226">
    <property type="entry name" value="Flavodoxin_CS"/>
</dbReference>
<dbReference type="InterPro" id="IPR017896">
    <property type="entry name" value="4Fe4S_Fe-S-bd"/>
</dbReference>
<dbReference type="Pfam" id="PF13237">
    <property type="entry name" value="Fer4_10"/>
    <property type="match status" value="1"/>
</dbReference>
<dbReference type="PANTHER" id="PTHR43122">
    <property type="entry name" value="FERREDOXIN SUBUNIT OF PYRUVATE:FLAVODOXIN OXIDOREDUCTASE-RELATED"/>
    <property type="match status" value="1"/>
</dbReference>
<comment type="caution">
    <text evidence="6">The sequence shown here is derived from an EMBL/GenBank/DDBJ whole genome shotgun (WGS) entry which is preliminary data.</text>
</comment>
<gene>
    <name evidence="6" type="ORF">HXM90_04090</name>
</gene>
<sequence length="258" mass="29043">MLFYFSATGNTKHVAEKIKEPQEEMISIEEACKAESYAYTVRDGRFGILSPTYAWGLPSIVYAFLEKLKLQYETKPYSFYVGTFGTTTGAASSIADSLLKEKGLALDAKFDIRMPDTWTVIFDLSNAEKVKNSLKQAEEEITELKASIFKKKKGKEMDFTVPEFVGRVAKKIYDGKIRKTKNLSVSDACIGCTLCAKKCPVQAIEMQNKKPVWVKEDCTMCLGCLHRCPKYAIYYGDGKATNAHGQYTYQKYTGEKSM</sequence>
<keyword evidence="4" id="KW-0175">Coiled coil</keyword>
<feature type="coiled-coil region" evidence="4">
    <location>
        <begin position="124"/>
        <end position="154"/>
    </location>
</feature>
<dbReference type="PANTHER" id="PTHR43122:SF1">
    <property type="entry name" value="IRON-SULFUR-BINDING PROTEIN"/>
    <property type="match status" value="1"/>
</dbReference>
<dbReference type="AlphaFoldDB" id="A0A930DIY1"/>
<reference evidence="6" key="1">
    <citation type="submission" date="2020-04" db="EMBL/GenBank/DDBJ databases">
        <title>Deep metagenomics examines the oral microbiome during advanced dental caries in children, revealing novel taxa and co-occurrences with host molecules.</title>
        <authorList>
            <person name="Baker J.L."/>
            <person name="Morton J.T."/>
            <person name="Dinis M."/>
            <person name="Alvarez R."/>
            <person name="Tran N.C."/>
            <person name="Knight R."/>
            <person name="Edlund A."/>
        </authorList>
    </citation>
    <scope>NUCLEOTIDE SEQUENCE</scope>
    <source>
        <strain evidence="6">JCVI_38_bin.19</strain>
    </source>
</reference>
<dbReference type="InterPro" id="IPR047964">
    <property type="entry name" value="EFR1-like"/>
</dbReference>
<evidence type="ECO:0000256" key="4">
    <source>
        <dbReference type="SAM" id="Coils"/>
    </source>
</evidence>
<organism evidence="6 7">
    <name type="scientific">Oribacterium sinus</name>
    <dbReference type="NCBI Taxonomy" id="237576"/>
    <lineage>
        <taxon>Bacteria</taxon>
        <taxon>Bacillati</taxon>
        <taxon>Bacillota</taxon>
        <taxon>Clostridia</taxon>
        <taxon>Lachnospirales</taxon>
        <taxon>Lachnospiraceae</taxon>
        <taxon>Oribacterium</taxon>
    </lineage>
</organism>
<evidence type="ECO:0000313" key="6">
    <source>
        <dbReference type="EMBL" id="MBF1272587.1"/>
    </source>
</evidence>
<dbReference type="GO" id="GO:0009055">
    <property type="term" value="F:electron transfer activity"/>
    <property type="evidence" value="ECO:0007669"/>
    <property type="project" value="InterPro"/>
</dbReference>
<dbReference type="SUPFAM" id="SSF52218">
    <property type="entry name" value="Flavoproteins"/>
    <property type="match status" value="1"/>
</dbReference>
<dbReference type="Gene3D" id="3.40.50.360">
    <property type="match status" value="1"/>
</dbReference>
<dbReference type="PROSITE" id="PS51379">
    <property type="entry name" value="4FE4S_FER_2"/>
    <property type="match status" value="2"/>
</dbReference>
<dbReference type="GO" id="GO:0010181">
    <property type="term" value="F:FMN binding"/>
    <property type="evidence" value="ECO:0007669"/>
    <property type="project" value="InterPro"/>
</dbReference>
<proteinExistence type="predicted"/>
<evidence type="ECO:0000256" key="3">
    <source>
        <dbReference type="ARBA" id="ARBA00023014"/>
    </source>
</evidence>
<feature type="domain" description="4Fe-4S ferredoxin-type" evidence="5">
    <location>
        <begin position="179"/>
        <end position="209"/>
    </location>
</feature>
<accession>A0A930DIY1</accession>
<dbReference type="GO" id="GO:0046872">
    <property type="term" value="F:metal ion binding"/>
    <property type="evidence" value="ECO:0007669"/>
    <property type="project" value="UniProtKB-KW"/>
</dbReference>
<dbReference type="InterPro" id="IPR017900">
    <property type="entry name" value="4Fe4S_Fe_S_CS"/>
</dbReference>
<dbReference type="GO" id="GO:0051536">
    <property type="term" value="F:iron-sulfur cluster binding"/>
    <property type="evidence" value="ECO:0007669"/>
    <property type="project" value="UniProtKB-KW"/>
</dbReference>
<dbReference type="SUPFAM" id="SSF54862">
    <property type="entry name" value="4Fe-4S ferredoxins"/>
    <property type="match status" value="1"/>
</dbReference>
<dbReference type="Gene3D" id="3.30.70.20">
    <property type="match status" value="1"/>
</dbReference>
<dbReference type="RefSeq" id="WP_304070898.1">
    <property type="nucleotide sequence ID" value="NZ_JABZRA010000041.1"/>
</dbReference>
<name>A0A930DIY1_9FIRM</name>